<dbReference type="Gene3D" id="2.40.10.270">
    <property type="entry name" value="Bacteriophage SPP1 head-tail adaptor protein"/>
    <property type="match status" value="1"/>
</dbReference>
<name>A0A1M6SW57_PARC5</name>
<dbReference type="EMBL" id="FRAG01000072">
    <property type="protein sequence ID" value="SHK48897.1"/>
    <property type="molecule type" value="Genomic_DNA"/>
</dbReference>
<dbReference type="Pfam" id="PF05521">
    <property type="entry name" value="Phage_HCP"/>
    <property type="match status" value="1"/>
</dbReference>
<dbReference type="OrthoDB" id="9808209at2"/>
<reference evidence="1 2" key="1">
    <citation type="submission" date="2016-11" db="EMBL/GenBank/DDBJ databases">
        <authorList>
            <person name="Jaros S."/>
            <person name="Januszkiewicz K."/>
            <person name="Wedrychowicz H."/>
        </authorList>
    </citation>
    <scope>NUCLEOTIDE SEQUENCE [LARGE SCALE GENOMIC DNA]</scope>
    <source>
        <strain evidence="1 2">DSM 15212</strain>
    </source>
</reference>
<accession>A0A1M6SW57</accession>
<protein>
    <submittedName>
        <fullName evidence="1">Phage head-tail adaptor, putative, SPP1 family</fullName>
    </submittedName>
</protein>
<dbReference type="NCBIfam" id="TIGR01563">
    <property type="entry name" value="gp16_SPP1"/>
    <property type="match status" value="1"/>
</dbReference>
<dbReference type="AlphaFoldDB" id="A0A1M6SW57"/>
<dbReference type="STRING" id="1121301.SAMN02745912_03456"/>
<dbReference type="InterPro" id="IPR008767">
    <property type="entry name" value="Phage_SPP1_head-tail_adaptor"/>
</dbReference>
<evidence type="ECO:0000313" key="2">
    <source>
        <dbReference type="Proteomes" id="UP000184465"/>
    </source>
</evidence>
<gene>
    <name evidence="1" type="ORF">SAMN02745912_03456</name>
</gene>
<dbReference type="InterPro" id="IPR038666">
    <property type="entry name" value="SSP1_head-tail_sf"/>
</dbReference>
<dbReference type="RefSeq" id="WP_073152936.1">
    <property type="nucleotide sequence ID" value="NZ_FRAG01000072.1"/>
</dbReference>
<dbReference type="Proteomes" id="UP000184465">
    <property type="component" value="Unassembled WGS sequence"/>
</dbReference>
<keyword evidence="2" id="KW-1185">Reference proteome</keyword>
<evidence type="ECO:0000313" key="1">
    <source>
        <dbReference type="EMBL" id="SHK48897.1"/>
    </source>
</evidence>
<organism evidence="1 2">
    <name type="scientific">Paramaledivibacter caminithermalis (strain DSM 15212 / CIP 107654 / DViRD3)</name>
    <name type="common">Clostridium caminithermale</name>
    <dbReference type="NCBI Taxonomy" id="1121301"/>
    <lineage>
        <taxon>Bacteria</taxon>
        <taxon>Bacillati</taxon>
        <taxon>Bacillota</taxon>
        <taxon>Clostridia</taxon>
        <taxon>Peptostreptococcales</taxon>
        <taxon>Caminicellaceae</taxon>
        <taxon>Paramaledivibacter</taxon>
    </lineage>
</organism>
<proteinExistence type="predicted"/>
<sequence>MKIGELRDRVTIQENILTPDGYGGFSEVWQDKYTVWANIKPLRGREYFEMKKVQSEITHKITIRFRNDINTSNRIKYKGQIFYIKSIIDIDNRHRFLEIMCIGSGEDG</sequence>